<dbReference type="AlphaFoldDB" id="A0A1I8BTU5"/>
<evidence type="ECO:0000313" key="3">
    <source>
        <dbReference type="WBParaSite" id="MhA1_Contig586.frz3.gene24"/>
    </source>
</evidence>
<dbReference type="Proteomes" id="UP000095281">
    <property type="component" value="Unplaced"/>
</dbReference>
<name>A0A1I8BTU5_MELHA</name>
<keyword evidence="2" id="KW-1185">Reference proteome</keyword>
<feature type="region of interest" description="Disordered" evidence="1">
    <location>
        <begin position="155"/>
        <end position="194"/>
    </location>
</feature>
<reference evidence="3" key="1">
    <citation type="submission" date="2016-11" db="UniProtKB">
        <authorList>
            <consortium name="WormBaseParasite"/>
        </authorList>
    </citation>
    <scope>IDENTIFICATION</scope>
</reference>
<accession>A0A1I8BTU5</accession>
<proteinExistence type="predicted"/>
<organism evidence="2 3">
    <name type="scientific">Meloidogyne hapla</name>
    <name type="common">Root-knot nematode worm</name>
    <dbReference type="NCBI Taxonomy" id="6305"/>
    <lineage>
        <taxon>Eukaryota</taxon>
        <taxon>Metazoa</taxon>
        <taxon>Ecdysozoa</taxon>
        <taxon>Nematoda</taxon>
        <taxon>Chromadorea</taxon>
        <taxon>Rhabditida</taxon>
        <taxon>Tylenchina</taxon>
        <taxon>Tylenchomorpha</taxon>
        <taxon>Tylenchoidea</taxon>
        <taxon>Meloidogynidae</taxon>
        <taxon>Meloidogyninae</taxon>
        <taxon>Meloidogyne</taxon>
    </lineage>
</organism>
<protein>
    <submittedName>
        <fullName evidence="3">Uncharacterized protein</fullName>
    </submittedName>
</protein>
<feature type="compositionally biased region" description="Low complexity" evidence="1">
    <location>
        <begin position="163"/>
        <end position="177"/>
    </location>
</feature>
<dbReference type="InterPro" id="IPR016159">
    <property type="entry name" value="Cullin_repeat-like_dom_sf"/>
</dbReference>
<dbReference type="WBParaSite" id="MhA1_Contig586.frz3.gene24">
    <property type="protein sequence ID" value="MhA1_Contig586.frz3.gene24"/>
    <property type="gene ID" value="MhA1_Contig586.frz3.gene24"/>
</dbReference>
<dbReference type="SUPFAM" id="SSF74788">
    <property type="entry name" value="Cullin repeat-like"/>
    <property type="match status" value="1"/>
</dbReference>
<sequence length="194" mass="21839">MLSNFDFNSDNLKESGKHLAEKYGQTIQSNKIPDYMKIMLLITGLAGKEKFKDSIGERIKFYLANNLVEELLSLLIVHKASDLIDIIEKLIKNNDFSEDYKWFKEMFEEKFKQIGIELVSNPPAGTSATGRTTLIDLMARSGRLKPGGILIEECESEDPQEGSTNNQSDSVDNNSNTLNEIENDEDAQPQSPNM</sequence>
<evidence type="ECO:0000256" key="1">
    <source>
        <dbReference type="SAM" id="MobiDB-lite"/>
    </source>
</evidence>
<evidence type="ECO:0000313" key="2">
    <source>
        <dbReference type="Proteomes" id="UP000095281"/>
    </source>
</evidence>